<dbReference type="InterPro" id="IPR008754">
    <property type="entry name" value="Peptidase_M43"/>
</dbReference>
<dbReference type="OrthoDB" id="6278496at2"/>
<keyword evidence="6" id="KW-0862">Zinc</keyword>
<proteinExistence type="inferred from homology"/>
<gene>
    <name evidence="11" type="ORF">N802_01855</name>
</gene>
<keyword evidence="12" id="KW-1185">Reference proteome</keyword>
<dbReference type="GO" id="GO:0046872">
    <property type="term" value="F:metal ion binding"/>
    <property type="evidence" value="ECO:0007669"/>
    <property type="project" value="UniProtKB-KW"/>
</dbReference>
<dbReference type="GO" id="GO:0008237">
    <property type="term" value="F:metallopeptidase activity"/>
    <property type="evidence" value="ECO:0007669"/>
    <property type="project" value="UniProtKB-KW"/>
</dbReference>
<sequence>MSVRPVRPLALLAASLLAAVGVGLGAGNASAVTMAGDRSVAAECAADAPTEATTAARGSIRAKDPHDLSPAQAKAMETQLGRALAEKGLTRGAAGEARKPGGGGAFSPATIKVHWHTITDGAKGQLTASEINSQISVLNSAYAGTGFAFTLASTTTTNNPSWYNGLDHGSSAERSMKTALRTGTKADLNVYSANLAGGLLGWATFPKKRIDSMDGVVILDESLPGGSAAPYNGGDTATHEVGHWLNLYHTFQGGCSDTAGDYVSDTPAEASPASGCPTNRDTCPLPGLDPIKNFMDYTTDACMDHFSSGQTTRMQSAWVAYRG</sequence>
<keyword evidence="4 9" id="KW-0732">Signal</keyword>
<feature type="domain" description="Peptidase M43 pregnancy-associated plasma-A" evidence="10">
    <location>
        <begin position="230"/>
        <end position="316"/>
    </location>
</feature>
<keyword evidence="3" id="KW-0479">Metal-binding</keyword>
<keyword evidence="8" id="KW-1015">Disulfide bond</keyword>
<dbReference type="CDD" id="cd04275">
    <property type="entry name" value="ZnMc_pappalysin_like"/>
    <property type="match status" value="1"/>
</dbReference>
<dbReference type="PANTHER" id="PTHR47466:SF1">
    <property type="entry name" value="METALLOPROTEASE MEP1 (AFU_ORTHOLOGUE AFUA_1G07730)-RELATED"/>
    <property type="match status" value="1"/>
</dbReference>
<evidence type="ECO:0000256" key="8">
    <source>
        <dbReference type="ARBA" id="ARBA00023157"/>
    </source>
</evidence>
<evidence type="ECO:0000313" key="12">
    <source>
        <dbReference type="Proteomes" id="UP000030002"/>
    </source>
</evidence>
<comment type="similarity">
    <text evidence="1">Belongs to the peptidase M43B family.</text>
</comment>
<dbReference type="EMBL" id="AVPJ01000001">
    <property type="protein sequence ID" value="KGN34818.1"/>
    <property type="molecule type" value="Genomic_DNA"/>
</dbReference>
<dbReference type="AlphaFoldDB" id="A0A0A0JCB4"/>
<feature type="signal peptide" evidence="9">
    <location>
        <begin position="1"/>
        <end position="31"/>
    </location>
</feature>
<keyword evidence="2 11" id="KW-0645">Protease</keyword>
<keyword evidence="7 11" id="KW-0482">Metalloprotease</keyword>
<comment type="caution">
    <text evidence="11">The sequence shown here is derived from an EMBL/GenBank/DDBJ whole genome shotgun (WGS) entry which is preliminary data.</text>
</comment>
<evidence type="ECO:0000256" key="5">
    <source>
        <dbReference type="ARBA" id="ARBA00022801"/>
    </source>
</evidence>
<keyword evidence="5" id="KW-0378">Hydrolase</keyword>
<evidence type="ECO:0000256" key="4">
    <source>
        <dbReference type="ARBA" id="ARBA00022729"/>
    </source>
</evidence>
<dbReference type="GO" id="GO:0006508">
    <property type="term" value="P:proteolysis"/>
    <property type="evidence" value="ECO:0007669"/>
    <property type="project" value="UniProtKB-KW"/>
</dbReference>
<evidence type="ECO:0000256" key="6">
    <source>
        <dbReference type="ARBA" id="ARBA00022833"/>
    </source>
</evidence>
<evidence type="ECO:0000259" key="10">
    <source>
        <dbReference type="Pfam" id="PF05572"/>
    </source>
</evidence>
<dbReference type="InterPro" id="IPR024079">
    <property type="entry name" value="MetalloPept_cat_dom_sf"/>
</dbReference>
<dbReference type="RefSeq" id="WP_035911263.1">
    <property type="nucleotide sequence ID" value="NZ_AVPJ01000001.1"/>
</dbReference>
<dbReference type="Pfam" id="PF05572">
    <property type="entry name" value="Peptidase_M43"/>
    <property type="match status" value="1"/>
</dbReference>
<protein>
    <submittedName>
        <fullName evidence="11">Metalloprotease</fullName>
    </submittedName>
</protein>
<dbReference type="MEROPS" id="M43.008"/>
<dbReference type="eggNOG" id="COG3291">
    <property type="taxonomic scope" value="Bacteria"/>
</dbReference>
<evidence type="ECO:0000256" key="9">
    <source>
        <dbReference type="SAM" id="SignalP"/>
    </source>
</evidence>
<evidence type="ECO:0000256" key="2">
    <source>
        <dbReference type="ARBA" id="ARBA00022670"/>
    </source>
</evidence>
<dbReference type="PANTHER" id="PTHR47466">
    <property type="match status" value="1"/>
</dbReference>
<evidence type="ECO:0000256" key="1">
    <source>
        <dbReference type="ARBA" id="ARBA00008721"/>
    </source>
</evidence>
<evidence type="ECO:0000256" key="7">
    <source>
        <dbReference type="ARBA" id="ARBA00023049"/>
    </source>
</evidence>
<evidence type="ECO:0000256" key="3">
    <source>
        <dbReference type="ARBA" id="ARBA00022723"/>
    </source>
</evidence>
<dbReference type="STRING" id="1385520.N802_01855"/>
<dbReference type="Gene3D" id="3.40.390.10">
    <property type="entry name" value="Collagenase (Catalytic Domain)"/>
    <property type="match status" value="1"/>
</dbReference>
<evidence type="ECO:0000313" key="11">
    <source>
        <dbReference type="EMBL" id="KGN34818.1"/>
    </source>
</evidence>
<organism evidence="11 12">
    <name type="scientific">Knoellia sinensis KCTC 19936</name>
    <dbReference type="NCBI Taxonomy" id="1385520"/>
    <lineage>
        <taxon>Bacteria</taxon>
        <taxon>Bacillati</taxon>
        <taxon>Actinomycetota</taxon>
        <taxon>Actinomycetes</taxon>
        <taxon>Micrococcales</taxon>
        <taxon>Intrasporangiaceae</taxon>
        <taxon>Knoellia</taxon>
    </lineage>
</organism>
<accession>A0A0A0JCB4</accession>
<dbReference type="Proteomes" id="UP000030002">
    <property type="component" value="Unassembled WGS sequence"/>
</dbReference>
<dbReference type="SUPFAM" id="SSF55486">
    <property type="entry name" value="Metalloproteases ('zincins'), catalytic domain"/>
    <property type="match status" value="1"/>
</dbReference>
<name>A0A0A0JCB4_9MICO</name>
<feature type="chain" id="PRO_5001971199" evidence="9">
    <location>
        <begin position="32"/>
        <end position="323"/>
    </location>
</feature>
<reference evidence="11 12" key="1">
    <citation type="submission" date="2013-08" db="EMBL/GenBank/DDBJ databases">
        <title>The genome sequence of Knoellia sinensis.</title>
        <authorList>
            <person name="Zhu W."/>
            <person name="Wang G."/>
        </authorList>
    </citation>
    <scope>NUCLEOTIDE SEQUENCE [LARGE SCALE GENOMIC DNA]</scope>
    <source>
        <strain evidence="11 12">KCTC 19936</strain>
    </source>
</reference>